<comment type="pathway">
    <text evidence="1">Protein modification; protein ubiquitination.</text>
</comment>
<evidence type="ECO:0000256" key="6">
    <source>
        <dbReference type="ARBA" id="ARBA00022786"/>
    </source>
</evidence>
<dbReference type="AlphaFoldDB" id="A0AAN8J651"/>
<feature type="region of interest" description="Disordered" evidence="8">
    <location>
        <begin position="519"/>
        <end position="555"/>
    </location>
</feature>
<dbReference type="InterPro" id="IPR044066">
    <property type="entry name" value="TRIAD_supradom"/>
</dbReference>
<evidence type="ECO:0000256" key="8">
    <source>
        <dbReference type="SAM" id="MobiDB-lite"/>
    </source>
</evidence>
<keyword evidence="4" id="KW-0677">Repeat</keyword>
<dbReference type="Gene3D" id="1.20.120.1750">
    <property type="match status" value="1"/>
</dbReference>
<dbReference type="GO" id="GO:0008270">
    <property type="term" value="F:zinc ion binding"/>
    <property type="evidence" value="ECO:0007669"/>
    <property type="project" value="UniProtKB-KW"/>
</dbReference>
<sequence>MDVKESLSNFLISSNISNREQGVVDHLSMIFSQFNKRTLTAVVKYQCSFTPQDQNLTQICIDFILDNDALLYEVDAQAVCISNSDDLDDDCQIMNWPVPGDDKTPSWMCSASASTEFASVKPPPSLDKSLLESTRVSPTPTAHSNAALSSAEKAYSVLENCTVDKRNNSINNTNKTSSSVTEIDKQFSPIKTQNMVTVYESSLDELPKINMKFRKVEVPYNPFNRNSDSRQNHSPVTSIFITDDTPISSTCNSYKASKPCTSASLTPVMSSPDKIKGTQFSHVKQLIPTECNQGPMTSSKQSTSFTDFINKVVKDAKATPDKMKNIQHRNSSLGGILGHNATLPSSSTKTSASSLVTDTHEQNNICINNRLNDYITNNNKQAVPNSQSLPNVINVERLNSNFSKNTALKPVSTSTKNNLLPPSISQNNLLRPSINGVVADSSVLKPSICSSTVTSSVLKANITNVNSMIKDNTDNGIGNAIKPATAGSGATVPNIINVESFMIPPIITVRATHTLTSTVTTPKSNSSAISNTLSVPSNSSTIRSTTSPITRATPSTINMSANNKQVEEVLQLFEDADPDYVDRLLLAHAGPTAVNNVCAALLDNPDYPKKQVIMITDLPTTHTPPKSESTIDYYKDYPKQINYDYMDEVNKQLQNDFPIVSVRDINNIMKFYNNYYAPSYRSIFNAVQAAYADQSKSGKRIEELNISMVDNAGVERSIKSRLLKCKRGAKSVRMTKQLQMEMDFIANMNKKEKLDADAQLAMKLNEDQYEEAGESIECLCCYGEHPFENMVQCFDGHLFCKTCLQSYVKEAVFGSGKLDLSCMTDGCDSSFPGSQLELCLAQDVLEKYQDRVREENLNLADIEDLVRCPGCDFAAILDPGDKVFRCQNIHCLKETCRFCKEEWKDHIGIPCSELEKKDETTLRKEYEEKMTAAKVRTCLKCKSQFMKDEGCNKMTCRCGASMCYICRKPDISYNHFCQHPRDPGHNCSKCTACSLWSNPEEDDKRAVLEIQHEAQLKRKEKGFLEDKVVGAPDEPPSKRARTS</sequence>
<feature type="domain" description="RING-type" evidence="9">
    <location>
        <begin position="774"/>
        <end position="991"/>
    </location>
</feature>
<evidence type="ECO:0000313" key="10">
    <source>
        <dbReference type="EMBL" id="KAK6170735.1"/>
    </source>
</evidence>
<evidence type="ECO:0000313" key="11">
    <source>
        <dbReference type="Proteomes" id="UP001347796"/>
    </source>
</evidence>
<dbReference type="Gene3D" id="3.30.40.10">
    <property type="entry name" value="Zinc/RING finger domain, C3HC4 (zinc finger)"/>
    <property type="match status" value="1"/>
</dbReference>
<dbReference type="InterPro" id="IPR047544">
    <property type="entry name" value="RING-HC_RBR_RNF216"/>
</dbReference>
<keyword evidence="2" id="KW-0808">Transferase</keyword>
<name>A0AAN8J651_PATCE</name>
<gene>
    <name evidence="10" type="ORF">SNE40_019051</name>
</gene>
<dbReference type="SUPFAM" id="SSF57850">
    <property type="entry name" value="RING/U-box"/>
    <property type="match status" value="3"/>
</dbReference>
<evidence type="ECO:0000256" key="2">
    <source>
        <dbReference type="ARBA" id="ARBA00022679"/>
    </source>
</evidence>
<dbReference type="CDD" id="cd20353">
    <property type="entry name" value="Rcat_RBR_RNF216"/>
    <property type="match status" value="1"/>
</dbReference>
<dbReference type="Pfam" id="PF26112">
    <property type="entry name" value="UBA_RNF216"/>
    <property type="match status" value="1"/>
</dbReference>
<dbReference type="GO" id="GO:0016740">
    <property type="term" value="F:transferase activity"/>
    <property type="evidence" value="ECO:0007669"/>
    <property type="project" value="UniProtKB-KW"/>
</dbReference>
<dbReference type="InterPro" id="IPR002867">
    <property type="entry name" value="IBR_dom"/>
</dbReference>
<feature type="compositionally biased region" description="Low complexity" evidence="8">
    <location>
        <begin position="536"/>
        <end position="555"/>
    </location>
</feature>
<dbReference type="InterPro" id="IPR047545">
    <property type="entry name" value="BRcat_RBR_RNF216"/>
</dbReference>
<dbReference type="InterPro" id="IPR058758">
    <property type="entry name" value="UBA_RNF216"/>
</dbReference>
<evidence type="ECO:0000256" key="4">
    <source>
        <dbReference type="ARBA" id="ARBA00022737"/>
    </source>
</evidence>
<dbReference type="EMBL" id="JAZGQO010000014">
    <property type="protein sequence ID" value="KAK6170735.1"/>
    <property type="molecule type" value="Genomic_DNA"/>
</dbReference>
<dbReference type="PANTHER" id="PTHR22770:SF47">
    <property type="entry name" value="E3 UBIQUITIN-PROTEIN LIGASE RNF216"/>
    <property type="match status" value="1"/>
</dbReference>
<proteinExistence type="predicted"/>
<reference evidence="10 11" key="1">
    <citation type="submission" date="2024-01" db="EMBL/GenBank/DDBJ databases">
        <title>The genome of the rayed Mediterranean limpet Patella caerulea (Linnaeus, 1758).</title>
        <authorList>
            <person name="Anh-Thu Weber A."/>
            <person name="Halstead-Nussloch G."/>
        </authorList>
    </citation>
    <scope>NUCLEOTIDE SEQUENCE [LARGE SCALE GENOMIC DNA]</scope>
    <source>
        <strain evidence="10">AATW-2023a</strain>
        <tissue evidence="10">Whole specimen</tissue>
    </source>
</reference>
<dbReference type="PANTHER" id="PTHR22770">
    <property type="entry name" value="UBIQUITIN CONJUGATING ENZYME 7 INTERACTING PROTEIN-RELATED"/>
    <property type="match status" value="1"/>
</dbReference>
<comment type="caution">
    <text evidence="10">The sequence shown here is derived from an EMBL/GenBank/DDBJ whole genome shotgun (WGS) entry which is preliminary data.</text>
</comment>
<evidence type="ECO:0000256" key="3">
    <source>
        <dbReference type="ARBA" id="ARBA00022723"/>
    </source>
</evidence>
<feature type="compositionally biased region" description="Polar residues" evidence="8">
    <location>
        <begin position="519"/>
        <end position="535"/>
    </location>
</feature>
<evidence type="ECO:0000256" key="1">
    <source>
        <dbReference type="ARBA" id="ARBA00004906"/>
    </source>
</evidence>
<keyword evidence="3" id="KW-0479">Metal-binding</keyword>
<dbReference type="InterPro" id="IPR047546">
    <property type="entry name" value="Rcat_RBR_RNF216"/>
</dbReference>
<accession>A0AAN8J651</accession>
<keyword evidence="7" id="KW-0862">Zinc</keyword>
<dbReference type="InterPro" id="IPR051628">
    <property type="entry name" value="LUBAC_E3_Ligases"/>
</dbReference>
<dbReference type="CDD" id="cd20339">
    <property type="entry name" value="BRcat_RBR_RNF216"/>
    <property type="match status" value="1"/>
</dbReference>
<dbReference type="InterPro" id="IPR013083">
    <property type="entry name" value="Znf_RING/FYVE/PHD"/>
</dbReference>
<dbReference type="CDD" id="cd16630">
    <property type="entry name" value="RING-HC_RBR_RNF216"/>
    <property type="match status" value="1"/>
</dbReference>
<dbReference type="Pfam" id="PF26191">
    <property type="entry name" value="RING-HC_RBR_RNF216"/>
    <property type="match status" value="1"/>
</dbReference>
<keyword evidence="11" id="KW-1185">Reference proteome</keyword>
<dbReference type="Pfam" id="PF26200">
    <property type="entry name" value="Rcat_RNF216"/>
    <property type="match status" value="1"/>
</dbReference>
<keyword evidence="5" id="KW-0863">Zinc-finger</keyword>
<keyword evidence="6" id="KW-0833">Ubl conjugation pathway</keyword>
<evidence type="ECO:0000256" key="5">
    <source>
        <dbReference type="ARBA" id="ARBA00022771"/>
    </source>
</evidence>
<evidence type="ECO:0000259" key="9">
    <source>
        <dbReference type="PROSITE" id="PS51873"/>
    </source>
</evidence>
<evidence type="ECO:0000256" key="7">
    <source>
        <dbReference type="ARBA" id="ARBA00022833"/>
    </source>
</evidence>
<dbReference type="SMART" id="SM00647">
    <property type="entry name" value="IBR"/>
    <property type="match status" value="1"/>
</dbReference>
<dbReference type="PROSITE" id="PS51873">
    <property type="entry name" value="TRIAD"/>
    <property type="match status" value="1"/>
</dbReference>
<dbReference type="Proteomes" id="UP001347796">
    <property type="component" value="Unassembled WGS sequence"/>
</dbReference>
<organism evidence="10 11">
    <name type="scientific">Patella caerulea</name>
    <name type="common">Rayed Mediterranean limpet</name>
    <dbReference type="NCBI Taxonomy" id="87958"/>
    <lineage>
        <taxon>Eukaryota</taxon>
        <taxon>Metazoa</taxon>
        <taxon>Spiralia</taxon>
        <taxon>Lophotrochozoa</taxon>
        <taxon>Mollusca</taxon>
        <taxon>Gastropoda</taxon>
        <taxon>Patellogastropoda</taxon>
        <taxon>Patelloidea</taxon>
        <taxon>Patellidae</taxon>
        <taxon>Patella</taxon>
    </lineage>
</organism>
<protein>
    <recommendedName>
        <fullName evidence="9">RING-type domain-containing protein</fullName>
    </recommendedName>
</protein>